<dbReference type="Proteomes" id="UP001551482">
    <property type="component" value="Unassembled WGS sequence"/>
</dbReference>
<feature type="compositionally biased region" description="Basic and acidic residues" evidence="1">
    <location>
        <begin position="453"/>
        <end position="468"/>
    </location>
</feature>
<reference evidence="3 4" key="1">
    <citation type="submission" date="2024-06" db="EMBL/GenBank/DDBJ databases">
        <title>The Natural Products Discovery Center: Release of the First 8490 Sequenced Strains for Exploring Actinobacteria Biosynthetic Diversity.</title>
        <authorList>
            <person name="Kalkreuter E."/>
            <person name="Kautsar S.A."/>
            <person name="Yang D."/>
            <person name="Bader C.D."/>
            <person name="Teijaro C.N."/>
            <person name="Fluegel L."/>
            <person name="Davis C.M."/>
            <person name="Simpson J.R."/>
            <person name="Lauterbach L."/>
            <person name="Steele A.D."/>
            <person name="Gui C."/>
            <person name="Meng S."/>
            <person name="Li G."/>
            <person name="Viehrig K."/>
            <person name="Ye F."/>
            <person name="Su P."/>
            <person name="Kiefer A.F."/>
            <person name="Nichols A."/>
            <person name="Cepeda A.J."/>
            <person name="Yan W."/>
            <person name="Fan B."/>
            <person name="Jiang Y."/>
            <person name="Adhikari A."/>
            <person name="Zheng C.-J."/>
            <person name="Schuster L."/>
            <person name="Cowan T.M."/>
            <person name="Smanski M.J."/>
            <person name="Chevrette M.G."/>
            <person name="De Carvalho L.P.S."/>
            <person name="Shen B."/>
        </authorList>
    </citation>
    <scope>NUCLEOTIDE SEQUENCE [LARGE SCALE GENOMIC DNA]</scope>
    <source>
        <strain evidence="3 4">NPDC048946</strain>
    </source>
</reference>
<accession>A0ABV3DRW9</accession>
<dbReference type="EMBL" id="JBEZFP010000104">
    <property type="protein sequence ID" value="MEU8137919.1"/>
    <property type="molecule type" value="Genomic_DNA"/>
</dbReference>
<evidence type="ECO:0000256" key="1">
    <source>
        <dbReference type="SAM" id="MobiDB-lite"/>
    </source>
</evidence>
<sequence length="468" mass="50317">MSGESQPYEVDVPLLLGSGTSNETWTVPGTDAVQRWPTGQINALDLRVITDTDARTALREAYPGAYTSAPTPTGEPLALPAGLPRLAPHKGAPTADEAAFDWHVGHLIDELGYISHHSEAAALAVTDKAQRSVQILTSLPEAEVPMRCAADADDCTVARAFTVRVAEVVTPVIGEQLAHAFRLPVPAQLDAALPAPVQDRSSPVLAHGDPTVGNFMWSFGEPVLTDWELARPAPRVSAAAHTLAALVTRAPYPLRPQRMEEFLDKVAGAREALDSGLYATYHAYEVARAPWVDILRGLRGEVDPALVHRNIARFLGDDAPTMKQVTGLIGAHAGDAFPLPALPAAAARHLAEPPHGHEHPDERYGAAEALHAEVTDAAAALMPPEQYRHYRSLLETAALALPPVAGSVLEVGRRLREAGATEVSSHLHRDRMTYRFDRTQPQAPLTVHQPRAQLERGKSLSKHPGDDS</sequence>
<comment type="caution">
    <text evidence="3">The sequence shown here is derived from an EMBL/GenBank/DDBJ whole genome shotgun (WGS) entry which is preliminary data.</text>
</comment>
<keyword evidence="4" id="KW-1185">Reference proteome</keyword>
<dbReference type="Pfam" id="PF01636">
    <property type="entry name" value="APH"/>
    <property type="match status" value="1"/>
</dbReference>
<organism evidence="3 4">
    <name type="scientific">Streptodolium elevatio</name>
    <dbReference type="NCBI Taxonomy" id="3157996"/>
    <lineage>
        <taxon>Bacteria</taxon>
        <taxon>Bacillati</taxon>
        <taxon>Actinomycetota</taxon>
        <taxon>Actinomycetes</taxon>
        <taxon>Kitasatosporales</taxon>
        <taxon>Streptomycetaceae</taxon>
        <taxon>Streptodolium</taxon>
    </lineage>
</organism>
<evidence type="ECO:0000313" key="3">
    <source>
        <dbReference type="EMBL" id="MEU8137919.1"/>
    </source>
</evidence>
<evidence type="ECO:0000259" key="2">
    <source>
        <dbReference type="Pfam" id="PF01636"/>
    </source>
</evidence>
<feature type="region of interest" description="Disordered" evidence="1">
    <location>
        <begin position="419"/>
        <end position="468"/>
    </location>
</feature>
<proteinExistence type="predicted"/>
<dbReference type="SUPFAM" id="SSF56112">
    <property type="entry name" value="Protein kinase-like (PK-like)"/>
    <property type="match status" value="1"/>
</dbReference>
<dbReference type="InterPro" id="IPR002575">
    <property type="entry name" value="Aminoglycoside_PTrfase"/>
</dbReference>
<feature type="domain" description="Aminoglycoside phosphotransferase" evidence="2">
    <location>
        <begin position="185"/>
        <end position="260"/>
    </location>
</feature>
<dbReference type="Gene3D" id="3.90.1200.10">
    <property type="match status" value="1"/>
</dbReference>
<gene>
    <name evidence="3" type="ORF">AB0C36_30965</name>
</gene>
<dbReference type="RefSeq" id="WP_358360519.1">
    <property type="nucleotide sequence ID" value="NZ_JBEZFP010000104.1"/>
</dbReference>
<feature type="compositionally biased region" description="Basic and acidic residues" evidence="1">
    <location>
        <begin position="419"/>
        <end position="438"/>
    </location>
</feature>
<dbReference type="InterPro" id="IPR011009">
    <property type="entry name" value="Kinase-like_dom_sf"/>
</dbReference>
<name>A0ABV3DRW9_9ACTN</name>
<protein>
    <submittedName>
        <fullName evidence="3">Phosphotransferase</fullName>
    </submittedName>
</protein>
<evidence type="ECO:0000313" key="4">
    <source>
        <dbReference type="Proteomes" id="UP001551482"/>
    </source>
</evidence>